<keyword evidence="4 11" id="KW-0235">DNA replication</keyword>
<dbReference type="InterPro" id="IPR021029">
    <property type="entry name" value="DNA_pol_III_tau_dom-5"/>
</dbReference>
<evidence type="ECO:0000313" key="14">
    <source>
        <dbReference type="EMBL" id="QKJ65485.1"/>
    </source>
</evidence>
<evidence type="ECO:0000256" key="7">
    <source>
        <dbReference type="ARBA" id="ARBA00022833"/>
    </source>
</evidence>
<evidence type="ECO:0000256" key="9">
    <source>
        <dbReference type="ARBA" id="ARBA00022932"/>
    </source>
</evidence>
<keyword evidence="8 11" id="KW-0067">ATP-binding</keyword>
<dbReference type="PANTHER" id="PTHR11669">
    <property type="entry name" value="REPLICATION FACTOR C / DNA POLYMERASE III GAMMA-TAU SUBUNIT"/>
    <property type="match status" value="1"/>
</dbReference>
<dbReference type="EC" id="2.7.7.7" evidence="11"/>
<keyword evidence="5" id="KW-0479">Metal-binding</keyword>
<dbReference type="NCBIfam" id="NF005942">
    <property type="entry name" value="PRK07994.1"/>
    <property type="match status" value="1"/>
</dbReference>
<dbReference type="SMART" id="SM00382">
    <property type="entry name" value="AAA"/>
    <property type="match status" value="1"/>
</dbReference>
<dbReference type="InterPro" id="IPR050238">
    <property type="entry name" value="DNA_Rep/Repair_Clamp_Loader"/>
</dbReference>
<dbReference type="Pfam" id="PF12169">
    <property type="entry name" value="DNA_pol3_gamma3"/>
    <property type="match status" value="1"/>
</dbReference>
<dbReference type="GO" id="GO:0046872">
    <property type="term" value="F:metal ion binding"/>
    <property type="evidence" value="ECO:0007669"/>
    <property type="project" value="UniProtKB-KW"/>
</dbReference>
<evidence type="ECO:0000256" key="5">
    <source>
        <dbReference type="ARBA" id="ARBA00022723"/>
    </source>
</evidence>
<keyword evidence="6 11" id="KW-0547">Nucleotide-binding</keyword>
<evidence type="ECO:0000313" key="15">
    <source>
        <dbReference type="Proteomes" id="UP000504844"/>
    </source>
</evidence>
<evidence type="ECO:0000256" key="10">
    <source>
        <dbReference type="ARBA" id="ARBA00049244"/>
    </source>
</evidence>
<dbReference type="InterPro" id="IPR027417">
    <property type="entry name" value="P-loop_NTPase"/>
</dbReference>
<dbReference type="InterPro" id="IPR045085">
    <property type="entry name" value="HLD_clamp_pol_III_gamma_tau"/>
</dbReference>
<evidence type="ECO:0000256" key="11">
    <source>
        <dbReference type="RuleBase" id="RU364063"/>
    </source>
</evidence>
<dbReference type="InterPro" id="IPR003593">
    <property type="entry name" value="AAA+_ATPase"/>
</dbReference>
<dbReference type="EMBL" id="CP054143">
    <property type="protein sequence ID" value="QKJ65485.1"/>
    <property type="molecule type" value="Genomic_DNA"/>
</dbReference>
<dbReference type="Gene3D" id="3.30.300.150">
    <property type="entry name" value="DNA polymerase III, tau subunit, domain V"/>
    <property type="match status" value="1"/>
</dbReference>
<dbReference type="FunFam" id="1.10.8.60:FF:000013">
    <property type="entry name" value="DNA polymerase III subunit gamma/tau"/>
    <property type="match status" value="1"/>
</dbReference>
<dbReference type="PANTHER" id="PTHR11669:SF0">
    <property type="entry name" value="PROTEIN STICHEL-LIKE 2"/>
    <property type="match status" value="1"/>
</dbReference>
<protein>
    <recommendedName>
        <fullName evidence="11">DNA polymerase III subunit gamma/tau</fullName>
        <ecNumber evidence="11">2.7.7.7</ecNumber>
    </recommendedName>
</protein>
<reference evidence="14 15" key="1">
    <citation type="submission" date="2020-05" db="EMBL/GenBank/DDBJ databases">
        <title>Complete genome sequence of Deefgea sp. D17.</title>
        <authorList>
            <person name="Bae J.-W."/>
            <person name="Han J.E."/>
        </authorList>
    </citation>
    <scope>NUCLEOTIDE SEQUENCE [LARGE SCALE GENOMIC DNA]</scope>
    <source>
        <strain evidence="14 15">D17</strain>
    </source>
</reference>
<dbReference type="SUPFAM" id="SSF48019">
    <property type="entry name" value="post-AAA+ oligomerization domain-like"/>
    <property type="match status" value="1"/>
</dbReference>
<evidence type="ECO:0000256" key="12">
    <source>
        <dbReference type="SAM" id="MobiDB-lite"/>
    </source>
</evidence>
<evidence type="ECO:0000256" key="1">
    <source>
        <dbReference type="ARBA" id="ARBA00006360"/>
    </source>
</evidence>
<keyword evidence="2 11" id="KW-0808">Transferase</keyword>
<evidence type="ECO:0000256" key="2">
    <source>
        <dbReference type="ARBA" id="ARBA00022679"/>
    </source>
</evidence>
<dbReference type="KEGG" id="dee:HQN60_01330"/>
<accession>A0A6M8SK74</accession>
<dbReference type="NCBIfam" id="NF004046">
    <property type="entry name" value="PRK05563.1"/>
    <property type="match status" value="1"/>
</dbReference>
<evidence type="ECO:0000256" key="6">
    <source>
        <dbReference type="ARBA" id="ARBA00022741"/>
    </source>
</evidence>
<dbReference type="Pfam" id="PF12170">
    <property type="entry name" value="DNA_pol3_tau_5"/>
    <property type="match status" value="1"/>
</dbReference>
<dbReference type="Proteomes" id="UP000504844">
    <property type="component" value="Chromosome"/>
</dbReference>
<dbReference type="GO" id="GO:0006261">
    <property type="term" value="P:DNA-templated DNA replication"/>
    <property type="evidence" value="ECO:0007669"/>
    <property type="project" value="TreeGrafter"/>
</dbReference>
<dbReference type="CDD" id="cd00009">
    <property type="entry name" value="AAA"/>
    <property type="match status" value="1"/>
</dbReference>
<dbReference type="InterPro" id="IPR008921">
    <property type="entry name" value="DNA_pol3_clamp-load_cplx_C"/>
</dbReference>
<dbReference type="Gene3D" id="1.10.8.60">
    <property type="match status" value="1"/>
</dbReference>
<comment type="function">
    <text evidence="11">DNA polymerase III is a complex, multichain enzyme responsible for most of the replicative synthesis in bacteria. This DNA polymerase also exhibits 3' to 5' exonuclease activity.</text>
</comment>
<gene>
    <name evidence="11 14" type="primary">dnaX</name>
    <name evidence="14" type="ORF">HQN60_01330</name>
</gene>
<dbReference type="FunFam" id="1.20.272.10:FF:000003">
    <property type="entry name" value="DNA polymerase III subunit gamma/tau"/>
    <property type="match status" value="1"/>
</dbReference>
<dbReference type="NCBIfam" id="TIGR02397">
    <property type="entry name" value="dnaX_nterm"/>
    <property type="match status" value="1"/>
</dbReference>
<feature type="region of interest" description="Disordered" evidence="12">
    <location>
        <begin position="366"/>
        <end position="431"/>
    </location>
</feature>
<sequence>MSYQVLARKWRPKTFAQLVGQEHVIKALANAFASERLHHAYLLTGTRGVGKTTIARIMAKALNCETGITSEPCGVCSACTQIDAGRFVDLLEIDAASNTGIDNIREVLDNAQYAPTAGRFKVYIIDEVHMLSKSAFNAMLKTLEEPPSHVKFILATTDPQKVPITVLSRCLQFSLRQMTPQQVTGHLNTVLQAEQIEYEALALNLIGHAASGSMRDGLSLLDQAIAYGAGKVEEAGVRAMLGAVDQSYLFDLLTALVAKDGSTLLKTADAIAERGLSYEAALHELAALLQQIALVQAVPNALADDLPLREQIVAAAQVISPEDIQLYYQIALHGRRDLPLAPDEYAGFTMTILRMLAFAPSSAGHTALPANNQPPAVPSTPAPTNQASTNQAPNTVANNLAPSNPASAPARNESPPWQQDAAPAAMSMPARASAPVKPAQFNGDWRALVVHLKLGQAGMLAQHSELLSYSDIQFNIKVEEVHRSVATRDYQEKLRSALSEHFGRDIALNVQIGEVQTETPADIHYREKQERQDQAVAAINNDPFVQTMVKEFGASIALDSIKPI</sequence>
<dbReference type="InterPro" id="IPR022754">
    <property type="entry name" value="DNA_pol_III_gamma-3"/>
</dbReference>
<dbReference type="GO" id="GO:0003887">
    <property type="term" value="F:DNA-directed DNA polymerase activity"/>
    <property type="evidence" value="ECO:0007669"/>
    <property type="project" value="UniProtKB-KW"/>
</dbReference>
<organism evidence="14 15">
    <name type="scientific">Deefgea piscis</name>
    <dbReference type="NCBI Taxonomy" id="2739061"/>
    <lineage>
        <taxon>Bacteria</taxon>
        <taxon>Pseudomonadati</taxon>
        <taxon>Pseudomonadota</taxon>
        <taxon>Betaproteobacteria</taxon>
        <taxon>Neisseriales</taxon>
        <taxon>Chitinibacteraceae</taxon>
        <taxon>Deefgea</taxon>
    </lineage>
</organism>
<dbReference type="AlphaFoldDB" id="A0A6M8SK74"/>
<evidence type="ECO:0000256" key="3">
    <source>
        <dbReference type="ARBA" id="ARBA00022695"/>
    </source>
</evidence>
<dbReference type="InterPro" id="IPR038249">
    <property type="entry name" value="PolIII_tau_V_sf"/>
</dbReference>
<comment type="subunit">
    <text evidence="11">DNA polymerase III contains a core (composed of alpha, epsilon and theta chains) that associates with a tau subunit. This core dimerizes to form the POLIII' complex. PolIII' associates with the gamma complex (composed of gamma, delta, delta', psi and chi chains) and with the beta chain to form the complete DNA polymerase III complex.</text>
</comment>
<evidence type="ECO:0000256" key="4">
    <source>
        <dbReference type="ARBA" id="ARBA00022705"/>
    </source>
</evidence>
<dbReference type="SUPFAM" id="SSF52540">
    <property type="entry name" value="P-loop containing nucleoside triphosphate hydrolases"/>
    <property type="match status" value="1"/>
</dbReference>
<feature type="compositionally biased region" description="Polar residues" evidence="12">
    <location>
        <begin position="382"/>
        <end position="396"/>
    </location>
</feature>
<dbReference type="GO" id="GO:0009360">
    <property type="term" value="C:DNA polymerase III complex"/>
    <property type="evidence" value="ECO:0007669"/>
    <property type="project" value="InterPro"/>
</dbReference>
<keyword evidence="15" id="KW-1185">Reference proteome</keyword>
<dbReference type="Pfam" id="PF22608">
    <property type="entry name" value="DNAX_ATPase_lid"/>
    <property type="match status" value="1"/>
</dbReference>
<evidence type="ECO:0000259" key="13">
    <source>
        <dbReference type="SMART" id="SM00382"/>
    </source>
</evidence>
<proteinExistence type="inferred from homology"/>
<feature type="compositionally biased region" description="Low complexity" evidence="12">
    <location>
        <begin position="397"/>
        <end position="431"/>
    </location>
</feature>
<evidence type="ECO:0000256" key="8">
    <source>
        <dbReference type="ARBA" id="ARBA00022840"/>
    </source>
</evidence>
<dbReference type="Gene3D" id="1.20.272.10">
    <property type="match status" value="1"/>
</dbReference>
<dbReference type="Gene3D" id="3.40.50.300">
    <property type="entry name" value="P-loop containing nucleotide triphosphate hydrolases"/>
    <property type="match status" value="1"/>
</dbReference>
<keyword evidence="7" id="KW-0862">Zinc</keyword>
<name>A0A6M8SK74_9NEIS</name>
<comment type="catalytic activity">
    <reaction evidence="10 11">
        <text>DNA(n) + a 2'-deoxyribonucleoside 5'-triphosphate = DNA(n+1) + diphosphate</text>
        <dbReference type="Rhea" id="RHEA:22508"/>
        <dbReference type="Rhea" id="RHEA-COMP:17339"/>
        <dbReference type="Rhea" id="RHEA-COMP:17340"/>
        <dbReference type="ChEBI" id="CHEBI:33019"/>
        <dbReference type="ChEBI" id="CHEBI:61560"/>
        <dbReference type="ChEBI" id="CHEBI:173112"/>
        <dbReference type="EC" id="2.7.7.7"/>
    </reaction>
</comment>
<dbReference type="RefSeq" id="WP_173531995.1">
    <property type="nucleotide sequence ID" value="NZ_CP054143.1"/>
</dbReference>
<comment type="similarity">
    <text evidence="1 11">Belongs to the DnaX/STICHEL family.</text>
</comment>
<keyword evidence="9 11" id="KW-0239">DNA-directed DNA polymerase</keyword>
<feature type="domain" description="AAA+ ATPase" evidence="13">
    <location>
        <begin position="37"/>
        <end position="179"/>
    </location>
</feature>
<keyword evidence="3 11" id="KW-0548">Nucleotidyltransferase</keyword>
<dbReference type="FunFam" id="3.40.50.300:FF:000014">
    <property type="entry name" value="DNA polymerase III subunit gamma/tau"/>
    <property type="match status" value="1"/>
</dbReference>
<dbReference type="GO" id="GO:0003677">
    <property type="term" value="F:DNA binding"/>
    <property type="evidence" value="ECO:0007669"/>
    <property type="project" value="InterPro"/>
</dbReference>
<dbReference type="GO" id="GO:0005524">
    <property type="term" value="F:ATP binding"/>
    <property type="evidence" value="ECO:0007669"/>
    <property type="project" value="UniProtKB-KW"/>
</dbReference>
<dbReference type="InterPro" id="IPR012763">
    <property type="entry name" value="DNA_pol_III_sug/sutau_N"/>
</dbReference>
<dbReference type="Pfam" id="PF13177">
    <property type="entry name" value="DNA_pol3_delta2"/>
    <property type="match status" value="1"/>
</dbReference>
<dbReference type="CDD" id="cd18137">
    <property type="entry name" value="HLD_clamp_pol_III_gamma_tau"/>
    <property type="match status" value="1"/>
</dbReference>